<dbReference type="InterPro" id="IPR050679">
    <property type="entry name" value="Bact_HTH_transcr_reg"/>
</dbReference>
<dbReference type="InterPro" id="IPR036390">
    <property type="entry name" value="WH_DNA-bd_sf"/>
</dbReference>
<gene>
    <name evidence="5" type="ORF">SAMN04488543_3747</name>
</gene>
<dbReference type="CDD" id="cd07377">
    <property type="entry name" value="WHTH_GntR"/>
    <property type="match status" value="1"/>
</dbReference>
<dbReference type="PROSITE" id="PS50949">
    <property type="entry name" value="HTH_GNTR"/>
    <property type="match status" value="1"/>
</dbReference>
<proteinExistence type="predicted"/>
<evidence type="ECO:0000256" key="2">
    <source>
        <dbReference type="ARBA" id="ARBA00023125"/>
    </source>
</evidence>
<dbReference type="GO" id="GO:0003700">
    <property type="term" value="F:DNA-binding transcription factor activity"/>
    <property type="evidence" value="ECO:0007669"/>
    <property type="project" value="InterPro"/>
</dbReference>
<dbReference type="Gene3D" id="3.40.1410.10">
    <property type="entry name" value="Chorismate lyase-like"/>
    <property type="match status" value="1"/>
</dbReference>
<dbReference type="InterPro" id="IPR028978">
    <property type="entry name" value="Chorismate_lyase_/UTRA_dom_sf"/>
</dbReference>
<protein>
    <submittedName>
        <fullName evidence="5">Transcriptional regulator, GntR family</fullName>
    </submittedName>
</protein>
<dbReference type="Pfam" id="PF07702">
    <property type="entry name" value="UTRA"/>
    <property type="match status" value="1"/>
</dbReference>
<dbReference type="PANTHER" id="PTHR44846">
    <property type="entry name" value="MANNOSYL-D-GLYCERATE TRANSPORT/METABOLISM SYSTEM REPRESSOR MNGR-RELATED"/>
    <property type="match status" value="1"/>
</dbReference>
<dbReference type="InterPro" id="IPR011663">
    <property type="entry name" value="UTRA"/>
</dbReference>
<dbReference type="PRINTS" id="PR00035">
    <property type="entry name" value="HTHGNTR"/>
</dbReference>
<evidence type="ECO:0000256" key="1">
    <source>
        <dbReference type="ARBA" id="ARBA00023015"/>
    </source>
</evidence>
<name>A0A1H1ZFN1_9ACTN</name>
<dbReference type="InterPro" id="IPR000524">
    <property type="entry name" value="Tscrpt_reg_HTH_GntR"/>
</dbReference>
<keyword evidence="1" id="KW-0805">Transcription regulation</keyword>
<keyword evidence="2" id="KW-0238">DNA-binding</keyword>
<dbReference type="Proteomes" id="UP000199092">
    <property type="component" value="Chromosome I"/>
</dbReference>
<dbReference type="RefSeq" id="WP_231930152.1">
    <property type="nucleotide sequence ID" value="NZ_LT629749.1"/>
</dbReference>
<evidence type="ECO:0000313" key="6">
    <source>
        <dbReference type="Proteomes" id="UP000199092"/>
    </source>
</evidence>
<dbReference type="GO" id="GO:0003677">
    <property type="term" value="F:DNA binding"/>
    <property type="evidence" value="ECO:0007669"/>
    <property type="project" value="UniProtKB-KW"/>
</dbReference>
<evidence type="ECO:0000313" key="5">
    <source>
        <dbReference type="EMBL" id="SDT32524.1"/>
    </source>
</evidence>
<keyword evidence="3" id="KW-0804">Transcription</keyword>
<dbReference type="EMBL" id="LT629749">
    <property type="protein sequence ID" value="SDT32524.1"/>
    <property type="molecule type" value="Genomic_DNA"/>
</dbReference>
<dbReference type="SUPFAM" id="SSF46785">
    <property type="entry name" value="Winged helix' DNA-binding domain"/>
    <property type="match status" value="1"/>
</dbReference>
<reference evidence="5 6" key="1">
    <citation type="submission" date="2016-10" db="EMBL/GenBank/DDBJ databases">
        <authorList>
            <person name="de Groot N.N."/>
        </authorList>
    </citation>
    <scope>NUCLEOTIDE SEQUENCE [LARGE SCALE GENOMIC DNA]</scope>
    <source>
        <strain evidence="5 6">DSM 21741</strain>
    </source>
</reference>
<sequence length="239" mass="25874">MRESGASMQTYRQLVDALRHGVFAPGARLPAERVLAARFGVSRVTVRNALRRLAEEGRLESVLGSGWFVAPQVVGEPPSVLQTFSEMARARGLRPTARVLAQHVRPATLGEADQLGTAPAAEVLEVVRLRGMDETVICLDESVLPLAVAAGLVDVDLTDRSLYAELEERCGLRIERSAYAVRAEVADATLAGQLGVEVGWPVLVGAEVGYVEGGRPVLLGTTHYRGDSYRFQADLFRPR</sequence>
<dbReference type="SMART" id="SM00345">
    <property type="entry name" value="HTH_GNTR"/>
    <property type="match status" value="1"/>
</dbReference>
<dbReference type="SUPFAM" id="SSF64288">
    <property type="entry name" value="Chorismate lyase-like"/>
    <property type="match status" value="1"/>
</dbReference>
<keyword evidence="6" id="KW-1185">Reference proteome</keyword>
<dbReference type="AlphaFoldDB" id="A0A1H1ZFN1"/>
<accession>A0A1H1ZFN1</accession>
<feature type="domain" description="HTH gntR-type" evidence="4">
    <location>
        <begin position="4"/>
        <end position="72"/>
    </location>
</feature>
<evidence type="ECO:0000256" key="3">
    <source>
        <dbReference type="ARBA" id="ARBA00023163"/>
    </source>
</evidence>
<dbReference type="Pfam" id="PF00392">
    <property type="entry name" value="GntR"/>
    <property type="match status" value="1"/>
</dbReference>
<dbReference type="SMART" id="SM00866">
    <property type="entry name" value="UTRA"/>
    <property type="match status" value="1"/>
</dbReference>
<dbReference type="STRING" id="546871.SAMN04488543_3747"/>
<organism evidence="5 6">
    <name type="scientific">Friedmanniella luteola</name>
    <dbReference type="NCBI Taxonomy" id="546871"/>
    <lineage>
        <taxon>Bacteria</taxon>
        <taxon>Bacillati</taxon>
        <taxon>Actinomycetota</taxon>
        <taxon>Actinomycetes</taxon>
        <taxon>Propionibacteriales</taxon>
        <taxon>Nocardioidaceae</taxon>
        <taxon>Friedmanniella</taxon>
    </lineage>
</organism>
<dbReference type="PANTHER" id="PTHR44846:SF16">
    <property type="entry name" value="TRANSCRIPTIONAL REGULATOR PHNF-RELATED"/>
    <property type="match status" value="1"/>
</dbReference>
<dbReference type="InterPro" id="IPR036388">
    <property type="entry name" value="WH-like_DNA-bd_sf"/>
</dbReference>
<evidence type="ECO:0000259" key="4">
    <source>
        <dbReference type="PROSITE" id="PS50949"/>
    </source>
</evidence>
<dbReference type="Gene3D" id="1.10.10.10">
    <property type="entry name" value="Winged helix-like DNA-binding domain superfamily/Winged helix DNA-binding domain"/>
    <property type="match status" value="1"/>
</dbReference>